<dbReference type="RefSeq" id="WP_029512025.1">
    <property type="nucleotide sequence ID" value="NZ_CP022513.1"/>
</dbReference>
<dbReference type="GO" id="GO:0019243">
    <property type="term" value="P:methylglyoxal catabolic process to D-lactate via S-lactoyl-glutathione"/>
    <property type="evidence" value="ECO:0007669"/>
    <property type="project" value="TreeGrafter"/>
</dbReference>
<dbReference type="Gene3D" id="3.40.50.880">
    <property type="match status" value="1"/>
</dbReference>
<keyword evidence="5" id="KW-0808">Transferase</keyword>
<dbReference type="PANTHER" id="PTHR48094">
    <property type="entry name" value="PROTEIN/NUCLEIC ACID DEGLYCASE DJ-1-RELATED"/>
    <property type="match status" value="1"/>
</dbReference>
<evidence type="ECO:0000256" key="1">
    <source>
        <dbReference type="ARBA" id="ARBA00023016"/>
    </source>
</evidence>
<feature type="domain" description="DJ-1/PfpI" evidence="4">
    <location>
        <begin position="78"/>
        <end position="219"/>
    </location>
</feature>
<dbReference type="GO" id="GO:0016740">
    <property type="term" value="F:transferase activity"/>
    <property type="evidence" value="ECO:0007669"/>
    <property type="project" value="UniProtKB-KW"/>
</dbReference>
<keyword evidence="5" id="KW-0315">Glutamine amidotransferase</keyword>
<organism evidence="5 6">
    <name type="scientific">Mesoplasma florum</name>
    <name type="common">Acholeplasma florum</name>
    <dbReference type="NCBI Taxonomy" id="2151"/>
    <lineage>
        <taxon>Bacteria</taxon>
        <taxon>Bacillati</taxon>
        <taxon>Mycoplasmatota</taxon>
        <taxon>Mollicutes</taxon>
        <taxon>Entomoplasmatales</taxon>
        <taxon>Entomoplasmataceae</taxon>
        <taxon>Mesoplasma</taxon>
    </lineage>
</organism>
<proteinExistence type="inferred from homology"/>
<accession>A0A2R3P7I3</accession>
<evidence type="ECO:0000313" key="5">
    <source>
        <dbReference type="EMBL" id="AVN64460.1"/>
    </source>
</evidence>
<evidence type="ECO:0000256" key="2">
    <source>
        <dbReference type="ARBA" id="ARBA00023239"/>
    </source>
</evidence>
<dbReference type="GO" id="GO:0005737">
    <property type="term" value="C:cytoplasm"/>
    <property type="evidence" value="ECO:0007669"/>
    <property type="project" value="TreeGrafter"/>
</dbReference>
<dbReference type="Pfam" id="PF01965">
    <property type="entry name" value="DJ-1_PfpI"/>
    <property type="match status" value="1"/>
</dbReference>
<evidence type="ECO:0000313" key="6">
    <source>
        <dbReference type="Proteomes" id="UP000239216"/>
    </source>
</evidence>
<protein>
    <submittedName>
        <fullName evidence="5">Type 1 glutamine amidotransferase domain-containing protein</fullName>
    </submittedName>
</protein>
<name>A0A2R3P7I3_MESFO</name>
<dbReference type="InterPro" id="IPR050325">
    <property type="entry name" value="Prot/Nucl_acid_deglycase"/>
</dbReference>
<dbReference type="InterPro" id="IPR029062">
    <property type="entry name" value="Class_I_gatase-like"/>
</dbReference>
<dbReference type="CDD" id="cd03141">
    <property type="entry name" value="GATase1_Hsp31_like"/>
    <property type="match status" value="1"/>
</dbReference>
<dbReference type="EMBL" id="CP022513">
    <property type="protein sequence ID" value="AVN64460.1"/>
    <property type="molecule type" value="Genomic_DNA"/>
</dbReference>
<reference evidence="5 6" key="1">
    <citation type="submission" date="2017-07" db="EMBL/GenBank/DDBJ databases">
        <title>Comparative genomic analysis of Mesoplasma florum.</title>
        <authorList>
            <person name="Baby V."/>
            <person name="Lachance J.-C."/>
            <person name="Gagnon J."/>
            <person name="Lucier J.-F."/>
            <person name="Matteau D."/>
            <person name="Knight T.F."/>
            <person name="Rodrigue S."/>
        </authorList>
    </citation>
    <scope>NUCLEOTIDE SEQUENCE [LARGE SCALE GENOMIC DNA]</scope>
    <source>
        <strain evidence="5 6">CnuA-2</strain>
    </source>
</reference>
<sequence length="226" mass="25977">MKKILIVLTNTNQYGNYNEKTGLWLGEATEFIIFLKKTDIKFEFTFISPKGGKVPVDPRSLKFASEEDIKLYKDKWFVDKALTNSLKPSDIKDEEYDCIYFTGGHGVMWDFTNNKEIHDIALKIYEKNKIVSSVCHGIAGLLYLKDKNNKFIIESKNITGFTATEEILSGKYRKVPFLNKKIAIKNNANFKSKRFYKPYALKDGNLITGQNPFSVNKVAKLVYENI</sequence>
<dbReference type="SUPFAM" id="SSF52317">
    <property type="entry name" value="Class I glutamine amidotransferase-like"/>
    <property type="match status" value="1"/>
</dbReference>
<evidence type="ECO:0000256" key="3">
    <source>
        <dbReference type="ARBA" id="ARBA00038493"/>
    </source>
</evidence>
<dbReference type="PANTHER" id="PTHR48094:SF11">
    <property type="entry name" value="GLUTATHIONE-INDEPENDENT GLYOXALASE HSP31-RELATED"/>
    <property type="match status" value="1"/>
</dbReference>
<comment type="similarity">
    <text evidence="3">Belongs to the peptidase C56 family. HSP31-like subfamily.</text>
</comment>
<gene>
    <name evidence="5" type="ORF">CG003_02175</name>
</gene>
<keyword evidence="2" id="KW-0456">Lyase</keyword>
<evidence type="ECO:0000259" key="4">
    <source>
        <dbReference type="Pfam" id="PF01965"/>
    </source>
</evidence>
<dbReference type="GO" id="GO:0019172">
    <property type="term" value="F:glyoxalase III activity"/>
    <property type="evidence" value="ECO:0007669"/>
    <property type="project" value="TreeGrafter"/>
</dbReference>
<dbReference type="Proteomes" id="UP000239216">
    <property type="component" value="Chromosome"/>
</dbReference>
<dbReference type="InterPro" id="IPR002818">
    <property type="entry name" value="DJ-1/PfpI"/>
</dbReference>
<keyword evidence="1" id="KW-0346">Stress response</keyword>
<dbReference type="AlphaFoldDB" id="A0A2R3P7I3"/>